<protein>
    <submittedName>
        <fullName evidence="1">Uncharacterized protein</fullName>
    </submittedName>
</protein>
<accession>A0ACB6ZAX5</accession>
<reference evidence="1" key="1">
    <citation type="submission" date="2019-10" db="EMBL/GenBank/DDBJ databases">
        <authorList>
            <consortium name="DOE Joint Genome Institute"/>
            <person name="Kuo A."/>
            <person name="Miyauchi S."/>
            <person name="Kiss E."/>
            <person name="Drula E."/>
            <person name="Kohler A."/>
            <person name="Sanchez-Garcia M."/>
            <person name="Andreopoulos B."/>
            <person name="Barry K.W."/>
            <person name="Bonito G."/>
            <person name="Buee M."/>
            <person name="Carver A."/>
            <person name="Chen C."/>
            <person name="Cichocki N."/>
            <person name="Clum A."/>
            <person name="Culley D."/>
            <person name="Crous P.W."/>
            <person name="Fauchery L."/>
            <person name="Girlanda M."/>
            <person name="Hayes R."/>
            <person name="Keri Z."/>
            <person name="Labutti K."/>
            <person name="Lipzen A."/>
            <person name="Lombard V."/>
            <person name="Magnuson J."/>
            <person name="Maillard F."/>
            <person name="Morin E."/>
            <person name="Murat C."/>
            <person name="Nolan M."/>
            <person name="Ohm R."/>
            <person name="Pangilinan J."/>
            <person name="Pereira M."/>
            <person name="Perotto S."/>
            <person name="Peter M."/>
            <person name="Riley R."/>
            <person name="Sitrit Y."/>
            <person name="Stielow B."/>
            <person name="Szollosi G."/>
            <person name="Zifcakova L."/>
            <person name="Stursova M."/>
            <person name="Spatafora J.W."/>
            <person name="Tedersoo L."/>
            <person name="Vaario L.-M."/>
            <person name="Yamada A."/>
            <person name="Yan M."/>
            <person name="Wang P."/>
            <person name="Xu J."/>
            <person name="Bruns T."/>
            <person name="Baldrian P."/>
            <person name="Vilgalys R."/>
            <person name="Henrissat B."/>
            <person name="Grigoriev I.V."/>
            <person name="Hibbett D."/>
            <person name="Nagy L.G."/>
            <person name="Martin F.M."/>
        </authorList>
    </citation>
    <scope>NUCLEOTIDE SEQUENCE</scope>
    <source>
        <strain evidence="1">P2</strain>
    </source>
</reference>
<evidence type="ECO:0000313" key="2">
    <source>
        <dbReference type="Proteomes" id="UP000886501"/>
    </source>
</evidence>
<name>A0ACB6ZAX5_THEGA</name>
<dbReference type="Proteomes" id="UP000886501">
    <property type="component" value="Unassembled WGS sequence"/>
</dbReference>
<evidence type="ECO:0000313" key="1">
    <source>
        <dbReference type="EMBL" id="KAF9646899.1"/>
    </source>
</evidence>
<dbReference type="EMBL" id="MU118046">
    <property type="protein sequence ID" value="KAF9646899.1"/>
    <property type="molecule type" value="Genomic_DNA"/>
</dbReference>
<keyword evidence="2" id="KW-1185">Reference proteome</keyword>
<comment type="caution">
    <text evidence="1">The sequence shown here is derived from an EMBL/GenBank/DDBJ whole genome shotgun (WGS) entry which is preliminary data.</text>
</comment>
<reference evidence="1" key="2">
    <citation type="journal article" date="2020" name="Nat. Commun.">
        <title>Large-scale genome sequencing of mycorrhizal fungi provides insights into the early evolution of symbiotic traits.</title>
        <authorList>
            <person name="Miyauchi S."/>
            <person name="Kiss E."/>
            <person name="Kuo A."/>
            <person name="Drula E."/>
            <person name="Kohler A."/>
            <person name="Sanchez-Garcia M."/>
            <person name="Morin E."/>
            <person name="Andreopoulos B."/>
            <person name="Barry K.W."/>
            <person name="Bonito G."/>
            <person name="Buee M."/>
            <person name="Carver A."/>
            <person name="Chen C."/>
            <person name="Cichocki N."/>
            <person name="Clum A."/>
            <person name="Culley D."/>
            <person name="Crous P.W."/>
            <person name="Fauchery L."/>
            <person name="Girlanda M."/>
            <person name="Hayes R.D."/>
            <person name="Keri Z."/>
            <person name="LaButti K."/>
            <person name="Lipzen A."/>
            <person name="Lombard V."/>
            <person name="Magnuson J."/>
            <person name="Maillard F."/>
            <person name="Murat C."/>
            <person name="Nolan M."/>
            <person name="Ohm R.A."/>
            <person name="Pangilinan J."/>
            <person name="Pereira M.F."/>
            <person name="Perotto S."/>
            <person name="Peter M."/>
            <person name="Pfister S."/>
            <person name="Riley R."/>
            <person name="Sitrit Y."/>
            <person name="Stielow J.B."/>
            <person name="Szollosi G."/>
            <person name="Zifcakova L."/>
            <person name="Stursova M."/>
            <person name="Spatafora J.W."/>
            <person name="Tedersoo L."/>
            <person name="Vaario L.M."/>
            <person name="Yamada A."/>
            <person name="Yan M."/>
            <person name="Wang P."/>
            <person name="Xu J."/>
            <person name="Bruns T."/>
            <person name="Baldrian P."/>
            <person name="Vilgalys R."/>
            <person name="Dunand C."/>
            <person name="Henrissat B."/>
            <person name="Grigoriev I.V."/>
            <person name="Hibbett D."/>
            <person name="Nagy L.G."/>
            <person name="Martin F.M."/>
        </authorList>
    </citation>
    <scope>NUCLEOTIDE SEQUENCE</scope>
    <source>
        <strain evidence="1">P2</strain>
    </source>
</reference>
<gene>
    <name evidence="1" type="ORF">BDM02DRAFT_2870715</name>
</gene>
<sequence length="172" mass="19516">MFMSPSPSSSLVSTCINLKPSPLRPDCRPEERIFRCIALASENSMFFATYFQRWKKTAFQRLSTSCIPPLYGQQQILTHRAHTVDRTSHRSRGDFDSPQVPHGCEEVACGPRLAASAHDDSTRNALLDLLAASSTQSITRWCRPARWIPIFLERITRRSKQWPNHGSRKGST</sequence>
<proteinExistence type="predicted"/>
<organism evidence="1 2">
    <name type="scientific">Thelephora ganbajun</name>
    <name type="common">Ganba fungus</name>
    <dbReference type="NCBI Taxonomy" id="370292"/>
    <lineage>
        <taxon>Eukaryota</taxon>
        <taxon>Fungi</taxon>
        <taxon>Dikarya</taxon>
        <taxon>Basidiomycota</taxon>
        <taxon>Agaricomycotina</taxon>
        <taxon>Agaricomycetes</taxon>
        <taxon>Thelephorales</taxon>
        <taxon>Thelephoraceae</taxon>
        <taxon>Thelephora</taxon>
    </lineage>
</organism>